<evidence type="ECO:0000313" key="1">
    <source>
        <dbReference type="EMBL" id="MFI2476207.1"/>
    </source>
</evidence>
<dbReference type="Proteomes" id="UP001611415">
    <property type="component" value="Unassembled WGS sequence"/>
</dbReference>
<dbReference type="RefSeq" id="WP_357408315.1">
    <property type="nucleotide sequence ID" value="NZ_JBEYCD010000011.1"/>
</dbReference>
<name>A0ABW7X518_9NOCA</name>
<dbReference type="EMBL" id="JBIRYO010000015">
    <property type="protein sequence ID" value="MFI2476207.1"/>
    <property type="molecule type" value="Genomic_DNA"/>
</dbReference>
<sequence length="140" mass="15438">MTTTSPTREAVQAYHRARFRGDVPAAAAQLGQNFFFRSPFIESHSPTGHLAGIEQLIQIIDHVEMISEMYNDTEAVLVYDLHTNSPAGIQHTAEHFRVHDGRITAIRLIFDATPWQAIMAARPAVADADRPHPAPAVTAT</sequence>
<protein>
    <submittedName>
        <fullName evidence="1">Nuclear transport factor 2 family protein</fullName>
    </submittedName>
</protein>
<accession>A0ABW7X518</accession>
<keyword evidence="2" id="KW-1185">Reference proteome</keyword>
<reference evidence="1 2" key="1">
    <citation type="submission" date="2024-10" db="EMBL/GenBank/DDBJ databases">
        <title>The Natural Products Discovery Center: Release of the First 8490 Sequenced Strains for Exploring Actinobacteria Biosynthetic Diversity.</title>
        <authorList>
            <person name="Kalkreuter E."/>
            <person name="Kautsar S.A."/>
            <person name="Yang D."/>
            <person name="Bader C.D."/>
            <person name="Teijaro C.N."/>
            <person name="Fluegel L."/>
            <person name="Davis C.M."/>
            <person name="Simpson J.R."/>
            <person name="Lauterbach L."/>
            <person name="Steele A.D."/>
            <person name="Gui C."/>
            <person name="Meng S."/>
            <person name="Li G."/>
            <person name="Viehrig K."/>
            <person name="Ye F."/>
            <person name="Su P."/>
            <person name="Kiefer A.F."/>
            <person name="Nichols A."/>
            <person name="Cepeda A.J."/>
            <person name="Yan W."/>
            <person name="Fan B."/>
            <person name="Jiang Y."/>
            <person name="Adhikari A."/>
            <person name="Zheng C.-J."/>
            <person name="Schuster L."/>
            <person name="Cowan T.M."/>
            <person name="Smanski M.J."/>
            <person name="Chevrette M.G."/>
            <person name="De Carvalho L.P.S."/>
            <person name="Shen B."/>
        </authorList>
    </citation>
    <scope>NUCLEOTIDE SEQUENCE [LARGE SCALE GENOMIC DNA]</scope>
    <source>
        <strain evidence="1 2">NPDC019275</strain>
    </source>
</reference>
<comment type="caution">
    <text evidence="1">The sequence shown here is derived from an EMBL/GenBank/DDBJ whole genome shotgun (WGS) entry which is preliminary data.</text>
</comment>
<gene>
    <name evidence="1" type="ORF">ACH49W_22745</name>
</gene>
<dbReference type="Gene3D" id="3.10.450.50">
    <property type="match status" value="1"/>
</dbReference>
<dbReference type="InterPro" id="IPR032710">
    <property type="entry name" value="NTF2-like_dom_sf"/>
</dbReference>
<proteinExistence type="predicted"/>
<dbReference type="SUPFAM" id="SSF54427">
    <property type="entry name" value="NTF2-like"/>
    <property type="match status" value="1"/>
</dbReference>
<evidence type="ECO:0000313" key="2">
    <source>
        <dbReference type="Proteomes" id="UP001611415"/>
    </source>
</evidence>
<organism evidence="1 2">
    <name type="scientific">Nocardia xishanensis</name>
    <dbReference type="NCBI Taxonomy" id="238964"/>
    <lineage>
        <taxon>Bacteria</taxon>
        <taxon>Bacillati</taxon>
        <taxon>Actinomycetota</taxon>
        <taxon>Actinomycetes</taxon>
        <taxon>Mycobacteriales</taxon>
        <taxon>Nocardiaceae</taxon>
        <taxon>Nocardia</taxon>
    </lineage>
</organism>